<dbReference type="SUPFAM" id="SSF51695">
    <property type="entry name" value="PLC-like phosphodiesterases"/>
    <property type="match status" value="1"/>
</dbReference>
<evidence type="ECO:0000313" key="6">
    <source>
        <dbReference type="EMBL" id="KAJ0986243.1"/>
    </source>
</evidence>
<evidence type="ECO:0000313" key="7">
    <source>
        <dbReference type="Proteomes" id="UP001085076"/>
    </source>
</evidence>
<dbReference type="EMBL" id="JAGGNH010000001">
    <property type="protein sequence ID" value="KAJ0986243.1"/>
    <property type="molecule type" value="Genomic_DNA"/>
</dbReference>
<sequence>MCCVWSNLQWILDFTLEEPKSLRVKQWYKLRDQHYNGKYSIITYEEFIAIALDAIRIVEIYPEIKNLVHINQHEIVSIYPALSPPTLTPVASNRVCNALALLQGVFQL</sequence>
<protein>
    <recommendedName>
        <fullName evidence="2">glycerophosphodiester phosphodiesterase</fullName>
        <ecNumber evidence="2">3.1.4.46</ecNumber>
    </recommendedName>
</protein>
<evidence type="ECO:0000256" key="3">
    <source>
        <dbReference type="ARBA" id="ARBA00022798"/>
    </source>
</evidence>
<keyword evidence="3" id="KW-0319">Glycerol metabolism</keyword>
<dbReference type="AlphaFoldDB" id="A0A9D5D8N7"/>
<comment type="caution">
    <text evidence="6">The sequence shown here is derived from an EMBL/GenBank/DDBJ whole genome shotgun (WGS) entry which is preliminary data.</text>
</comment>
<reference evidence="6" key="1">
    <citation type="submission" date="2021-03" db="EMBL/GenBank/DDBJ databases">
        <authorList>
            <person name="Li Z."/>
            <person name="Yang C."/>
        </authorList>
    </citation>
    <scope>NUCLEOTIDE SEQUENCE</scope>
    <source>
        <strain evidence="6">Dzin_1.0</strain>
        <tissue evidence="6">Leaf</tissue>
    </source>
</reference>
<dbReference type="GO" id="GO:0008889">
    <property type="term" value="F:glycerophosphodiester phosphodiesterase activity"/>
    <property type="evidence" value="ECO:0007669"/>
    <property type="project" value="UniProtKB-EC"/>
</dbReference>
<name>A0A9D5D8N7_9LILI</name>
<proteinExistence type="inferred from homology"/>
<dbReference type="GO" id="GO:0006629">
    <property type="term" value="P:lipid metabolic process"/>
    <property type="evidence" value="ECO:0007669"/>
    <property type="project" value="InterPro"/>
</dbReference>
<dbReference type="InterPro" id="IPR011989">
    <property type="entry name" value="ARM-like"/>
</dbReference>
<dbReference type="GO" id="GO:0006071">
    <property type="term" value="P:glycerol metabolic process"/>
    <property type="evidence" value="ECO:0007669"/>
    <property type="project" value="UniProtKB-KW"/>
</dbReference>
<dbReference type="PANTHER" id="PTHR43620:SF7">
    <property type="entry name" value="GLYCEROPHOSPHODIESTER PHOSPHODIESTERASE GDPD5-RELATED"/>
    <property type="match status" value="1"/>
</dbReference>
<dbReference type="GO" id="GO:0006402">
    <property type="term" value="P:mRNA catabolic process"/>
    <property type="evidence" value="ECO:0007669"/>
    <property type="project" value="InterPro"/>
</dbReference>
<gene>
    <name evidence="6" type="ORF">J5N97_004599</name>
</gene>
<dbReference type="GO" id="GO:0030014">
    <property type="term" value="C:CCR4-NOT complex"/>
    <property type="evidence" value="ECO:0007669"/>
    <property type="project" value="InterPro"/>
</dbReference>
<accession>A0A9D5D8N7</accession>
<evidence type="ECO:0000256" key="2">
    <source>
        <dbReference type="ARBA" id="ARBA00012247"/>
    </source>
</evidence>
<evidence type="ECO:0000256" key="1">
    <source>
        <dbReference type="ARBA" id="ARBA00007277"/>
    </source>
</evidence>
<dbReference type="Gene3D" id="1.25.10.10">
    <property type="entry name" value="Leucine-rich Repeat Variant"/>
    <property type="match status" value="1"/>
</dbReference>
<dbReference type="OrthoDB" id="538821at2759"/>
<dbReference type="PANTHER" id="PTHR43620">
    <property type="entry name" value="GLYCEROPHOSPHORYL DIESTER PHOSPHODIESTERASE"/>
    <property type="match status" value="1"/>
</dbReference>
<keyword evidence="4" id="KW-0378">Hydrolase</keyword>
<dbReference type="InterPro" id="IPR007216">
    <property type="entry name" value="CNOT9"/>
</dbReference>
<dbReference type="InterPro" id="IPR017946">
    <property type="entry name" value="PLC-like_Pdiesterase_TIM-brl"/>
</dbReference>
<keyword evidence="7" id="KW-1185">Reference proteome</keyword>
<evidence type="ECO:0000256" key="5">
    <source>
        <dbReference type="ARBA" id="ARBA00047512"/>
    </source>
</evidence>
<evidence type="ECO:0000256" key="4">
    <source>
        <dbReference type="ARBA" id="ARBA00022801"/>
    </source>
</evidence>
<organism evidence="6 7">
    <name type="scientific">Dioscorea zingiberensis</name>
    <dbReference type="NCBI Taxonomy" id="325984"/>
    <lineage>
        <taxon>Eukaryota</taxon>
        <taxon>Viridiplantae</taxon>
        <taxon>Streptophyta</taxon>
        <taxon>Embryophyta</taxon>
        <taxon>Tracheophyta</taxon>
        <taxon>Spermatophyta</taxon>
        <taxon>Magnoliopsida</taxon>
        <taxon>Liliopsida</taxon>
        <taxon>Dioscoreales</taxon>
        <taxon>Dioscoreaceae</taxon>
        <taxon>Dioscorea</taxon>
    </lineage>
</organism>
<dbReference type="EC" id="3.1.4.46" evidence="2"/>
<comment type="catalytic activity">
    <reaction evidence="5">
        <text>a sn-glycero-3-phosphodiester + H2O = an alcohol + sn-glycerol 3-phosphate + H(+)</text>
        <dbReference type="Rhea" id="RHEA:12969"/>
        <dbReference type="ChEBI" id="CHEBI:15377"/>
        <dbReference type="ChEBI" id="CHEBI:15378"/>
        <dbReference type="ChEBI" id="CHEBI:30879"/>
        <dbReference type="ChEBI" id="CHEBI:57597"/>
        <dbReference type="ChEBI" id="CHEBI:83408"/>
        <dbReference type="EC" id="3.1.4.46"/>
    </reaction>
</comment>
<comment type="similarity">
    <text evidence="1">Belongs to the glycerophosphoryl diester phosphodiesterase family.</text>
</comment>
<dbReference type="Pfam" id="PF04078">
    <property type="entry name" value="Rcd1"/>
    <property type="match status" value="1"/>
</dbReference>
<reference evidence="6" key="2">
    <citation type="journal article" date="2022" name="Hortic Res">
        <title>The genome of Dioscorea zingiberensis sheds light on the biosynthesis, origin and evolution of the medicinally important diosgenin saponins.</title>
        <authorList>
            <person name="Li Y."/>
            <person name="Tan C."/>
            <person name="Li Z."/>
            <person name="Guo J."/>
            <person name="Li S."/>
            <person name="Chen X."/>
            <person name="Wang C."/>
            <person name="Dai X."/>
            <person name="Yang H."/>
            <person name="Song W."/>
            <person name="Hou L."/>
            <person name="Xu J."/>
            <person name="Tong Z."/>
            <person name="Xu A."/>
            <person name="Yuan X."/>
            <person name="Wang W."/>
            <person name="Yang Q."/>
            <person name="Chen L."/>
            <person name="Sun Z."/>
            <person name="Wang K."/>
            <person name="Pan B."/>
            <person name="Chen J."/>
            <person name="Bao Y."/>
            <person name="Liu F."/>
            <person name="Qi X."/>
            <person name="Gang D.R."/>
            <person name="Wen J."/>
            <person name="Li J."/>
        </authorList>
    </citation>
    <scope>NUCLEOTIDE SEQUENCE</scope>
    <source>
        <strain evidence="6">Dzin_1.0</strain>
    </source>
</reference>
<dbReference type="Proteomes" id="UP001085076">
    <property type="component" value="Miscellaneous, Linkage group lg01"/>
</dbReference>